<evidence type="ECO:0000313" key="2">
    <source>
        <dbReference type="Proteomes" id="UP001280581"/>
    </source>
</evidence>
<dbReference type="Proteomes" id="UP001280581">
    <property type="component" value="Unassembled WGS sequence"/>
</dbReference>
<comment type="caution">
    <text evidence="1">The sequence shown here is derived from an EMBL/GenBank/DDBJ whole genome shotgun (WGS) entry which is preliminary data.</text>
</comment>
<dbReference type="EMBL" id="WVTA01000002">
    <property type="protein sequence ID" value="KAK3215910.1"/>
    <property type="molecule type" value="Genomic_DNA"/>
</dbReference>
<sequence>MKWLFALIPAALAASIPNVNLGEAPPAGQVTIRGVKYGGTGCPQGTLSYQLSADKTLITLIFDSYIASIGPGIALAEQRKNCQLNVDIQYPGGFQYSVLSADYRGYASIQKGVTGSLKSTYYFSGQTDQSSTEYTFTGPVTGDYLKHDTADSVSTVWSPCGASGMLNINSQVRLTASDTKATGLLTTDSTDLKFTQIAERDGDGDADKEVDLEARRSRLGIWVWKALDLSEVNWRRCEEAV</sequence>
<protein>
    <recommendedName>
        <fullName evidence="3">Secreted protein</fullName>
    </recommendedName>
</protein>
<gene>
    <name evidence="1" type="ORF">GRF29_8g1492576</name>
</gene>
<dbReference type="InterPro" id="IPR025649">
    <property type="entry name" value="DUF4360"/>
</dbReference>
<dbReference type="AlphaFoldDB" id="A0AAN6M646"/>
<dbReference type="Pfam" id="PF14273">
    <property type="entry name" value="DUF4360"/>
    <property type="match status" value="1"/>
</dbReference>
<evidence type="ECO:0000313" key="1">
    <source>
        <dbReference type="EMBL" id="KAK3215910.1"/>
    </source>
</evidence>
<organism evidence="1 2">
    <name type="scientific">Pseudopithomyces chartarum</name>
    <dbReference type="NCBI Taxonomy" id="1892770"/>
    <lineage>
        <taxon>Eukaryota</taxon>
        <taxon>Fungi</taxon>
        <taxon>Dikarya</taxon>
        <taxon>Ascomycota</taxon>
        <taxon>Pezizomycotina</taxon>
        <taxon>Dothideomycetes</taxon>
        <taxon>Pleosporomycetidae</taxon>
        <taxon>Pleosporales</taxon>
        <taxon>Massarineae</taxon>
        <taxon>Didymosphaeriaceae</taxon>
        <taxon>Pseudopithomyces</taxon>
    </lineage>
</organism>
<dbReference type="PANTHER" id="PTHR38847:SF1">
    <property type="entry name" value="PSEUDOURIDINE SYNTHASE RSUA_RLUA-LIKE DOMAIN-CONTAINING PROTEIN"/>
    <property type="match status" value="1"/>
</dbReference>
<proteinExistence type="predicted"/>
<evidence type="ECO:0008006" key="3">
    <source>
        <dbReference type="Google" id="ProtNLM"/>
    </source>
</evidence>
<name>A0AAN6M646_9PLEO</name>
<accession>A0AAN6M646</accession>
<reference evidence="1 2" key="1">
    <citation type="submission" date="2021-02" db="EMBL/GenBank/DDBJ databases">
        <title>Genome assembly of Pseudopithomyces chartarum.</title>
        <authorList>
            <person name="Jauregui R."/>
            <person name="Singh J."/>
            <person name="Voisey C."/>
        </authorList>
    </citation>
    <scope>NUCLEOTIDE SEQUENCE [LARGE SCALE GENOMIC DNA]</scope>
    <source>
        <strain evidence="1 2">AGR01</strain>
    </source>
</reference>
<dbReference type="PANTHER" id="PTHR38847">
    <property type="match status" value="1"/>
</dbReference>
<keyword evidence="2" id="KW-1185">Reference proteome</keyword>